<dbReference type="PIRSF" id="PIRSF038992">
    <property type="entry name" value="Aldolase_Ia"/>
    <property type="match status" value="1"/>
</dbReference>
<gene>
    <name evidence="1" type="ordered locus">Trad_1819</name>
</gene>
<dbReference type="RefSeq" id="WP_013178302.1">
    <property type="nucleotide sequence ID" value="NC_014221.1"/>
</dbReference>
<sequence>MTRARMQRLFGADGKCFDVAIDHGFFNERTFLPGIEDLAGAVRTVVAAGPDAVQLSVGQAPLLQEVPGKAKPALVLRADVANVYGRELPRYRFSQLIGAAVEQALRLDAACLCVNLFSLPDAPEVHAQCVANLCALKPEAERYGMPLMVEPLVMKLGGMGGEVNAARRPGAAGNLYAVDGDLEKILPLVRQAVELGADVIKADPCDDLSEYHRVVEVAGRVPVLVRGGGRAPDEEILARTHAVMQQGAKGIVYGRNVVQHPRPAAMTRALMAVVHEGADPGAALTLLRGAA</sequence>
<accession>D7CQF2</accession>
<dbReference type="EMBL" id="CP002049">
    <property type="protein sequence ID" value="ADI14936.1"/>
    <property type="molecule type" value="Genomic_DNA"/>
</dbReference>
<dbReference type="PANTHER" id="PTHR47916">
    <property type="entry name" value="FRUCTOSE-BISPHOSPHATE ALDOLASE CLASS 1"/>
    <property type="match status" value="1"/>
</dbReference>
<dbReference type="GO" id="GO:0004332">
    <property type="term" value="F:fructose-bisphosphate aldolase activity"/>
    <property type="evidence" value="ECO:0007669"/>
    <property type="project" value="InterPro"/>
</dbReference>
<dbReference type="HOGENOM" id="CLU_057069_2_1_0"/>
<reference evidence="2" key="1">
    <citation type="submission" date="2010-05" db="EMBL/GenBank/DDBJ databases">
        <title>The complete genome of Truepera radiovictris DSM 17093.</title>
        <authorList>
            <consortium name="US DOE Joint Genome Institute (JGI-PGF)"/>
            <person name="Lucas S."/>
            <person name="Copeland A."/>
            <person name="Lapidus A."/>
            <person name="Glavina del Rio T."/>
            <person name="Dalin E."/>
            <person name="Tice H."/>
            <person name="Bruce D."/>
            <person name="Goodwin L."/>
            <person name="Pitluck S."/>
            <person name="Kyrpides N."/>
            <person name="Mavromatis K."/>
            <person name="Ovchinnikova G."/>
            <person name="Munk A.C."/>
            <person name="Detter J.C."/>
            <person name="Han C."/>
            <person name="Tapia R."/>
            <person name="Land M."/>
            <person name="Hauser L."/>
            <person name="Markowitz V."/>
            <person name="Cheng J.-F."/>
            <person name="Hugenholtz P."/>
            <person name="Woyke T."/>
            <person name="Wu D."/>
            <person name="Tindall B."/>
            <person name="Pomrenke H.G."/>
            <person name="Brambilla E."/>
            <person name="Klenk H.-P."/>
            <person name="Eisen J.A."/>
        </authorList>
    </citation>
    <scope>NUCLEOTIDE SEQUENCE [LARGE SCALE GENOMIC DNA]</scope>
    <source>
        <strain evidence="2">DSM 17093 / CIP 108686 / LMG 22925 / RQ-24</strain>
    </source>
</reference>
<dbReference type="PANTHER" id="PTHR47916:SF1">
    <property type="entry name" value="3-HYDROXY-5-PHOSPHONOOXYPENTANE-2,4-DIONE THIOLASE"/>
    <property type="match status" value="1"/>
</dbReference>
<dbReference type="SMART" id="SM01133">
    <property type="entry name" value="DeoC"/>
    <property type="match status" value="1"/>
</dbReference>
<dbReference type="InterPro" id="IPR041720">
    <property type="entry name" value="FbaB-like"/>
</dbReference>
<dbReference type="Gene3D" id="3.20.20.70">
    <property type="entry name" value="Aldolase class I"/>
    <property type="match status" value="1"/>
</dbReference>
<reference evidence="1 2" key="2">
    <citation type="journal article" date="2011" name="Stand. Genomic Sci.">
        <title>Complete genome sequence of Truepera radiovictrix type strain (RQ-24).</title>
        <authorList>
            <person name="Ivanova N."/>
            <person name="Rohde C."/>
            <person name="Munk C."/>
            <person name="Nolan M."/>
            <person name="Lucas S."/>
            <person name="Del Rio T.G."/>
            <person name="Tice H."/>
            <person name="Deshpande S."/>
            <person name="Cheng J.F."/>
            <person name="Tapia R."/>
            <person name="Han C."/>
            <person name="Goodwin L."/>
            <person name="Pitluck S."/>
            <person name="Liolios K."/>
            <person name="Mavromatis K."/>
            <person name="Mikhailova N."/>
            <person name="Pati A."/>
            <person name="Chen A."/>
            <person name="Palaniappan K."/>
            <person name="Land M."/>
            <person name="Hauser L."/>
            <person name="Chang Y.J."/>
            <person name="Jeffries C.D."/>
            <person name="Brambilla E."/>
            <person name="Rohde M."/>
            <person name="Goker M."/>
            <person name="Tindall B.J."/>
            <person name="Woyke T."/>
            <person name="Bristow J."/>
            <person name="Eisen J.A."/>
            <person name="Markowitz V."/>
            <person name="Hugenholtz P."/>
            <person name="Kyrpides N.C."/>
            <person name="Klenk H.P."/>
            <person name="Lapidus A."/>
        </authorList>
    </citation>
    <scope>NUCLEOTIDE SEQUENCE [LARGE SCALE GENOMIC DNA]</scope>
    <source>
        <strain evidence="2">DSM 17093 / CIP 108686 / LMG 22925 / RQ-24</strain>
    </source>
</reference>
<dbReference type="KEGG" id="tra:Trad_1819"/>
<evidence type="ECO:0000313" key="1">
    <source>
        <dbReference type="EMBL" id="ADI14936.1"/>
    </source>
</evidence>
<dbReference type="OrthoDB" id="5915071at2"/>
<dbReference type="Proteomes" id="UP000000379">
    <property type="component" value="Chromosome"/>
</dbReference>
<dbReference type="InterPro" id="IPR050456">
    <property type="entry name" value="DeoC/FbaB_aldolase"/>
</dbReference>
<dbReference type="InterPro" id="IPR002915">
    <property type="entry name" value="DeoC/FbaB/LacD_aldolase"/>
</dbReference>
<organism evidence="1 2">
    <name type="scientific">Truepera radiovictrix (strain DSM 17093 / CIP 108686 / LMG 22925 / RQ-24)</name>
    <dbReference type="NCBI Taxonomy" id="649638"/>
    <lineage>
        <taxon>Bacteria</taxon>
        <taxon>Thermotogati</taxon>
        <taxon>Deinococcota</taxon>
        <taxon>Deinococci</taxon>
        <taxon>Trueperales</taxon>
        <taxon>Trueperaceae</taxon>
        <taxon>Truepera</taxon>
    </lineage>
</organism>
<dbReference type="InterPro" id="IPR013785">
    <property type="entry name" value="Aldolase_TIM"/>
</dbReference>
<dbReference type="STRING" id="649638.Trad_1819"/>
<dbReference type="SUPFAM" id="SSF51569">
    <property type="entry name" value="Aldolase"/>
    <property type="match status" value="1"/>
</dbReference>
<keyword evidence="2" id="KW-1185">Reference proteome</keyword>
<protein>
    <submittedName>
        <fullName evidence="1">Deoxyribose-phosphate aldolase/phospho-2-dehydro-3-deoxyheptonate aldolase</fullName>
    </submittedName>
</protein>
<name>D7CQF2_TRURR</name>
<dbReference type="Pfam" id="PF01791">
    <property type="entry name" value="DeoC"/>
    <property type="match status" value="1"/>
</dbReference>
<evidence type="ECO:0000313" key="2">
    <source>
        <dbReference type="Proteomes" id="UP000000379"/>
    </source>
</evidence>
<dbReference type="eggNOG" id="COG1830">
    <property type="taxonomic scope" value="Bacteria"/>
</dbReference>
<dbReference type="AlphaFoldDB" id="D7CQF2"/>
<proteinExistence type="predicted"/>